<dbReference type="OrthoDB" id="5459009at2"/>
<dbReference type="KEGG" id="pprf:DPRO_0125"/>
<evidence type="ECO:0000313" key="2">
    <source>
        <dbReference type="Proteomes" id="UP000219215"/>
    </source>
</evidence>
<gene>
    <name evidence="1" type="ORF">DPRO_0125</name>
</gene>
<dbReference type="Proteomes" id="UP000219215">
    <property type="component" value="Chromosome DPRO"/>
</dbReference>
<dbReference type="AlphaFoldDB" id="A0A2C8F3N1"/>
<reference evidence="2" key="1">
    <citation type="submission" date="2017-09" db="EMBL/GenBank/DDBJ databases">
        <authorList>
            <person name="Regsiter A."/>
            <person name="William W."/>
        </authorList>
    </citation>
    <scope>NUCLEOTIDE SEQUENCE [LARGE SCALE GENOMIC DNA]</scope>
    <source>
        <strain evidence="2">500-1</strain>
    </source>
</reference>
<evidence type="ECO:0000313" key="1">
    <source>
        <dbReference type="EMBL" id="SOB57004.1"/>
    </source>
</evidence>
<organism evidence="1 2">
    <name type="scientific">Pseudodesulfovibrio profundus</name>
    <dbReference type="NCBI Taxonomy" id="57320"/>
    <lineage>
        <taxon>Bacteria</taxon>
        <taxon>Pseudomonadati</taxon>
        <taxon>Thermodesulfobacteriota</taxon>
        <taxon>Desulfovibrionia</taxon>
        <taxon>Desulfovibrionales</taxon>
        <taxon>Desulfovibrionaceae</taxon>
    </lineage>
</organism>
<accession>A0A2C8F3N1</accession>
<proteinExistence type="predicted"/>
<protein>
    <submittedName>
        <fullName evidence="1">Uncharacterized protein</fullName>
    </submittedName>
</protein>
<name>A0A2C8F3N1_9BACT</name>
<sequence length="123" mass="13644">MQKQALADLISFLEEKSSRVLEIEKEADIALKQEGQLAFQAKLEEKAEILAALGEKAWKKTEAVGGTLGDEIARKLEQFSMSASTSLRIGSVFFMSALLYPEDHKPGEPNDLQSFIIDLKGRM</sequence>
<keyword evidence="2" id="KW-1185">Reference proteome</keyword>
<dbReference type="EMBL" id="LT907975">
    <property type="protein sequence ID" value="SOB57004.1"/>
    <property type="molecule type" value="Genomic_DNA"/>
</dbReference>